<dbReference type="InterPro" id="IPR005804">
    <property type="entry name" value="FA_desaturase_dom"/>
</dbReference>
<evidence type="ECO:0000256" key="7">
    <source>
        <dbReference type="ARBA" id="ARBA00022989"/>
    </source>
</evidence>
<evidence type="ECO:0000256" key="8">
    <source>
        <dbReference type="ARBA" id="ARBA00023002"/>
    </source>
</evidence>
<evidence type="ECO:0000256" key="5">
    <source>
        <dbReference type="ARBA" id="ARBA00022692"/>
    </source>
</evidence>
<keyword evidence="9" id="KW-0408">Iron</keyword>
<keyword evidence="8" id="KW-0560">Oxidoreductase</keyword>
<evidence type="ECO:0000256" key="1">
    <source>
        <dbReference type="ARBA" id="ARBA00004429"/>
    </source>
</evidence>
<evidence type="ECO:0000256" key="3">
    <source>
        <dbReference type="ARBA" id="ARBA00022475"/>
    </source>
</evidence>
<feature type="transmembrane region" description="Helical" evidence="12">
    <location>
        <begin position="92"/>
        <end position="114"/>
    </location>
</feature>
<dbReference type="EMBL" id="CAMPGE010012557">
    <property type="protein sequence ID" value="CAI2371327.1"/>
    <property type="molecule type" value="Genomic_DNA"/>
</dbReference>
<dbReference type="GO" id="GO:0046872">
    <property type="term" value="F:metal ion binding"/>
    <property type="evidence" value="ECO:0007669"/>
    <property type="project" value="UniProtKB-KW"/>
</dbReference>
<evidence type="ECO:0000256" key="2">
    <source>
        <dbReference type="ARBA" id="ARBA00010823"/>
    </source>
</evidence>
<evidence type="ECO:0000313" key="15">
    <source>
        <dbReference type="Proteomes" id="UP001295684"/>
    </source>
</evidence>
<proteinExistence type="inferred from homology"/>
<keyword evidence="3" id="KW-1003">Cell membrane</keyword>
<evidence type="ECO:0000256" key="6">
    <source>
        <dbReference type="ARBA" id="ARBA00022723"/>
    </source>
</evidence>
<organism evidence="14 15">
    <name type="scientific">Euplotes crassus</name>
    <dbReference type="NCBI Taxonomy" id="5936"/>
    <lineage>
        <taxon>Eukaryota</taxon>
        <taxon>Sar</taxon>
        <taxon>Alveolata</taxon>
        <taxon>Ciliophora</taxon>
        <taxon>Intramacronucleata</taxon>
        <taxon>Spirotrichea</taxon>
        <taxon>Hypotrichia</taxon>
        <taxon>Euplotida</taxon>
        <taxon>Euplotidae</taxon>
        <taxon>Moneuplotes</taxon>
    </lineage>
</organism>
<gene>
    <name evidence="14" type="ORF">ECRASSUSDP1_LOCUS12647</name>
</gene>
<evidence type="ECO:0000256" key="11">
    <source>
        <dbReference type="ARBA" id="ARBA00023136"/>
    </source>
</evidence>
<keyword evidence="6" id="KW-0479">Metal-binding</keyword>
<evidence type="ECO:0000256" key="4">
    <source>
        <dbReference type="ARBA" id="ARBA00022519"/>
    </source>
</evidence>
<keyword evidence="15" id="KW-1185">Reference proteome</keyword>
<dbReference type="CDD" id="cd03512">
    <property type="entry name" value="Alkane-hydroxylase"/>
    <property type="match status" value="1"/>
</dbReference>
<accession>A0AAD1UM93</accession>
<keyword evidence="11 12" id="KW-0472">Membrane</keyword>
<feature type="transmembrane region" description="Helical" evidence="12">
    <location>
        <begin position="55"/>
        <end position="71"/>
    </location>
</feature>
<keyword evidence="5 12" id="KW-0812">Transmembrane</keyword>
<sequence>MGGKFEISKELEHPVKKEDLVDRKPEWRDILPYFTSVIFVVSIPIVYHITGYHLLPIWIGYAVLPFIDLVAGNDNSNVSKKFEEAFEKDWRFLIPMYTLFICDFLIYIWGVYLIAFKEPEITKEMIIIMFCMAHSSGFTGLMGHELFHRRFWLHKLVGTISMCKFFYGHFVMEHCAGHHINVGTVEDPATARRGESYYKFLFRSSLSGIKDAFNREVERAERWGHSGYGLYNKVIFLTACQTFWILLMIYFFGQRMILLHLIYILLPIALLEGANYVEHYGIERKKINKNYYESINHLHSWNTPQKVTNYLSFRLQRHSDHHVHSYRPYQTLRSYEVSPQLPFGYETCITMSLIPSLWFKVMNPKVDALNLGKVVNPKKAEKNARIGHYFVIIKGIVLTAVFLIISNI</sequence>
<dbReference type="AlphaFoldDB" id="A0AAD1UM93"/>
<feature type="transmembrane region" description="Helical" evidence="12">
    <location>
        <begin position="30"/>
        <end position="49"/>
    </location>
</feature>
<keyword evidence="10" id="KW-0503">Monooxygenase</keyword>
<feature type="domain" description="Fatty acid desaturase" evidence="13">
    <location>
        <begin position="130"/>
        <end position="346"/>
    </location>
</feature>
<dbReference type="Proteomes" id="UP001295684">
    <property type="component" value="Unassembled WGS sequence"/>
</dbReference>
<evidence type="ECO:0000256" key="9">
    <source>
        <dbReference type="ARBA" id="ARBA00023004"/>
    </source>
</evidence>
<dbReference type="InterPro" id="IPR033885">
    <property type="entry name" value="AlkB/XylM"/>
</dbReference>
<dbReference type="Pfam" id="PF00487">
    <property type="entry name" value="FA_desaturase"/>
    <property type="match status" value="1"/>
</dbReference>
<feature type="transmembrane region" description="Helical" evidence="12">
    <location>
        <begin position="230"/>
        <end position="251"/>
    </location>
</feature>
<evidence type="ECO:0000259" key="13">
    <source>
        <dbReference type="Pfam" id="PF00487"/>
    </source>
</evidence>
<feature type="transmembrane region" description="Helical" evidence="12">
    <location>
        <begin position="386"/>
        <end position="405"/>
    </location>
</feature>
<evidence type="ECO:0000256" key="10">
    <source>
        <dbReference type="ARBA" id="ARBA00023033"/>
    </source>
</evidence>
<evidence type="ECO:0000256" key="12">
    <source>
        <dbReference type="SAM" id="Phobius"/>
    </source>
</evidence>
<comment type="subcellular location">
    <subcellularLocation>
        <location evidence="1">Cell inner membrane</location>
        <topology evidence="1">Multi-pass membrane protein</topology>
    </subcellularLocation>
</comment>
<feature type="transmembrane region" description="Helical" evidence="12">
    <location>
        <begin position="126"/>
        <end position="147"/>
    </location>
</feature>
<protein>
    <recommendedName>
        <fullName evidence="13">Fatty acid desaturase domain-containing protein</fullName>
    </recommendedName>
</protein>
<reference evidence="14" key="1">
    <citation type="submission" date="2023-07" db="EMBL/GenBank/DDBJ databases">
        <authorList>
            <consortium name="AG Swart"/>
            <person name="Singh M."/>
            <person name="Singh A."/>
            <person name="Seah K."/>
            <person name="Emmerich C."/>
        </authorList>
    </citation>
    <scope>NUCLEOTIDE SEQUENCE</scope>
    <source>
        <strain evidence="14">DP1</strain>
    </source>
</reference>
<keyword evidence="4" id="KW-0997">Cell inner membrane</keyword>
<keyword evidence="7 12" id="KW-1133">Transmembrane helix</keyword>
<name>A0AAD1UM93_EUPCR</name>
<feature type="transmembrane region" description="Helical" evidence="12">
    <location>
        <begin position="257"/>
        <end position="277"/>
    </location>
</feature>
<evidence type="ECO:0000313" key="14">
    <source>
        <dbReference type="EMBL" id="CAI2371327.1"/>
    </source>
</evidence>
<dbReference type="GO" id="GO:0006629">
    <property type="term" value="P:lipid metabolic process"/>
    <property type="evidence" value="ECO:0007669"/>
    <property type="project" value="InterPro"/>
</dbReference>
<dbReference type="PANTHER" id="PTHR38674">
    <property type="entry name" value="ALKANE 1-MONOOXYGENASE 1"/>
    <property type="match status" value="1"/>
</dbReference>
<dbReference type="PANTHER" id="PTHR38674:SF1">
    <property type="entry name" value="ALKANE 1-MONOOXYGENASE 1"/>
    <property type="match status" value="1"/>
</dbReference>
<comment type="caution">
    <text evidence="14">The sequence shown here is derived from an EMBL/GenBank/DDBJ whole genome shotgun (WGS) entry which is preliminary data.</text>
</comment>
<comment type="similarity">
    <text evidence="2">Belongs to the fatty acid desaturase type 1 family. AlkB subfamily.</text>
</comment>
<dbReference type="GO" id="GO:0004497">
    <property type="term" value="F:monooxygenase activity"/>
    <property type="evidence" value="ECO:0007669"/>
    <property type="project" value="UniProtKB-KW"/>
</dbReference>
<dbReference type="GO" id="GO:0005886">
    <property type="term" value="C:plasma membrane"/>
    <property type="evidence" value="ECO:0007669"/>
    <property type="project" value="UniProtKB-SubCell"/>
</dbReference>